<evidence type="ECO:0008006" key="3">
    <source>
        <dbReference type="Google" id="ProtNLM"/>
    </source>
</evidence>
<dbReference type="InterPro" id="IPR032036">
    <property type="entry name" value="DUF5062"/>
</dbReference>
<dbReference type="Pfam" id="PF16691">
    <property type="entry name" value="DUF5062"/>
    <property type="match status" value="1"/>
</dbReference>
<keyword evidence="2" id="KW-1185">Reference proteome</keyword>
<dbReference type="InterPro" id="IPR038316">
    <property type="entry name" value="DUF5062_sf"/>
</dbReference>
<accession>A0A7X0NGU2</accession>
<dbReference type="EMBL" id="JACHHU010000011">
    <property type="protein sequence ID" value="MBB6543205.1"/>
    <property type="molecule type" value="Genomic_DNA"/>
</dbReference>
<protein>
    <recommendedName>
        <fullName evidence="3">DUF5062 family protein</fullName>
    </recommendedName>
</protein>
<dbReference type="Gene3D" id="1.20.120.1930">
    <property type="entry name" value="Uncharacterised protein PF16691, DUF5062"/>
    <property type="match status" value="1"/>
</dbReference>
<proteinExistence type="predicted"/>
<sequence>MKKLKNESALLKKAIIVGEKYALNRGYKGFTATNAAKEKIEVIYRLLVQDKLVHPLPESEENLLNMKHKLALWIAKQLPSDHELLK</sequence>
<name>A0A7X0NGU2_9GAMM</name>
<evidence type="ECO:0000313" key="2">
    <source>
        <dbReference type="Proteomes" id="UP000537141"/>
    </source>
</evidence>
<organism evidence="1 2">
    <name type="scientific">Thalassotalea piscium</name>
    <dbReference type="NCBI Taxonomy" id="1230533"/>
    <lineage>
        <taxon>Bacteria</taxon>
        <taxon>Pseudomonadati</taxon>
        <taxon>Pseudomonadota</taxon>
        <taxon>Gammaproteobacteria</taxon>
        <taxon>Alteromonadales</taxon>
        <taxon>Colwelliaceae</taxon>
        <taxon>Thalassotalea</taxon>
    </lineage>
</organism>
<dbReference type="AlphaFoldDB" id="A0A7X0NGU2"/>
<gene>
    <name evidence="1" type="ORF">HNQ55_001712</name>
</gene>
<comment type="caution">
    <text evidence="1">The sequence shown here is derived from an EMBL/GenBank/DDBJ whole genome shotgun (WGS) entry which is preliminary data.</text>
</comment>
<reference evidence="1 2" key="1">
    <citation type="submission" date="2020-08" db="EMBL/GenBank/DDBJ databases">
        <title>Genomic Encyclopedia of Type Strains, Phase IV (KMG-IV): sequencing the most valuable type-strain genomes for metagenomic binning, comparative biology and taxonomic classification.</title>
        <authorList>
            <person name="Goeker M."/>
        </authorList>
    </citation>
    <scope>NUCLEOTIDE SEQUENCE [LARGE SCALE GENOMIC DNA]</scope>
    <source>
        <strain evidence="1 2">DSM 26287</strain>
    </source>
</reference>
<evidence type="ECO:0000313" key="1">
    <source>
        <dbReference type="EMBL" id="MBB6543205.1"/>
    </source>
</evidence>
<dbReference type="Proteomes" id="UP000537141">
    <property type="component" value="Unassembled WGS sequence"/>
</dbReference>
<dbReference type="RefSeq" id="WP_184423997.1">
    <property type="nucleotide sequence ID" value="NZ_AP027362.1"/>
</dbReference>